<dbReference type="InterPro" id="IPR010982">
    <property type="entry name" value="Lambda_DNA-bd_dom_sf"/>
</dbReference>
<evidence type="ECO:0000256" key="2">
    <source>
        <dbReference type="ARBA" id="ARBA00023125"/>
    </source>
</evidence>
<keyword evidence="6" id="KW-1185">Reference proteome</keyword>
<feature type="domain" description="HTH lacI-type" evidence="4">
    <location>
        <begin position="2"/>
        <end position="56"/>
    </location>
</feature>
<dbReference type="InterPro" id="IPR028082">
    <property type="entry name" value="Peripla_BP_I"/>
</dbReference>
<dbReference type="Gene3D" id="1.10.260.40">
    <property type="entry name" value="lambda repressor-like DNA-binding domains"/>
    <property type="match status" value="1"/>
</dbReference>
<keyword evidence="2 5" id="KW-0238">DNA-binding</keyword>
<keyword evidence="1" id="KW-0805">Transcription regulation</keyword>
<dbReference type="Proteomes" id="UP000634529">
    <property type="component" value="Unassembled WGS sequence"/>
</dbReference>
<dbReference type="RefSeq" id="WP_192023458.1">
    <property type="nucleotide sequence ID" value="NZ_JACYTN010000001.1"/>
</dbReference>
<dbReference type="CDD" id="cd01392">
    <property type="entry name" value="HTH_LacI"/>
    <property type="match status" value="1"/>
</dbReference>
<dbReference type="PANTHER" id="PTHR30146">
    <property type="entry name" value="LACI-RELATED TRANSCRIPTIONAL REPRESSOR"/>
    <property type="match status" value="1"/>
</dbReference>
<dbReference type="Gene3D" id="3.40.50.2300">
    <property type="match status" value="2"/>
</dbReference>
<dbReference type="Pfam" id="PF13377">
    <property type="entry name" value="Peripla_BP_3"/>
    <property type="match status" value="1"/>
</dbReference>
<dbReference type="InterPro" id="IPR046335">
    <property type="entry name" value="LacI/GalR-like_sensor"/>
</dbReference>
<dbReference type="EMBL" id="JACYTN010000001">
    <property type="protein sequence ID" value="MBD8496994.1"/>
    <property type="molecule type" value="Genomic_DNA"/>
</dbReference>
<dbReference type="SUPFAM" id="SSF53822">
    <property type="entry name" value="Periplasmic binding protein-like I"/>
    <property type="match status" value="1"/>
</dbReference>
<dbReference type="InterPro" id="IPR000843">
    <property type="entry name" value="HTH_LacI"/>
</dbReference>
<comment type="caution">
    <text evidence="5">The sequence shown here is derived from an EMBL/GenBank/DDBJ whole genome shotgun (WGS) entry which is preliminary data.</text>
</comment>
<evidence type="ECO:0000313" key="5">
    <source>
        <dbReference type="EMBL" id="MBD8496994.1"/>
    </source>
</evidence>
<sequence>MATIKDVAKLAGVALSTASYALNGDSKVSAKTRTKVLEAASQLNYRKNGFAMDLKRSRTKTIALILTDLSGPYYSELIQSIQDVALARGYDLIACSSMGGRDSTAVKFLRENRADGAIVLAYNISNETLQECASERFPIVVMDREISSNCLINVLVDSELGGYTATRYLIEKGHKTIAYISGPTSSYDNQRRYEGYLRALQEAGLEEKTKWRLSGNFVREGGYRATKMMIMQGELPSAVFYGNDEMAIGGLKAFEESQISVPNHISVIGYDDIQLAEYVNPALTTIRQPKREAGSLAGHLLFQMLDGDEVNPAYKLGIELMERKSVIAAKN</sequence>
<organism evidence="5 6">
    <name type="scientific">Paenibacillus arenosi</name>
    <dbReference type="NCBI Taxonomy" id="2774142"/>
    <lineage>
        <taxon>Bacteria</taxon>
        <taxon>Bacillati</taxon>
        <taxon>Bacillota</taxon>
        <taxon>Bacilli</taxon>
        <taxon>Bacillales</taxon>
        <taxon>Paenibacillaceae</taxon>
        <taxon>Paenibacillus</taxon>
    </lineage>
</organism>
<dbReference type="CDD" id="cd06267">
    <property type="entry name" value="PBP1_LacI_sugar_binding-like"/>
    <property type="match status" value="1"/>
</dbReference>
<dbReference type="PROSITE" id="PS50932">
    <property type="entry name" value="HTH_LACI_2"/>
    <property type="match status" value="1"/>
</dbReference>
<proteinExistence type="predicted"/>
<dbReference type="Pfam" id="PF00356">
    <property type="entry name" value="LacI"/>
    <property type="match status" value="1"/>
</dbReference>
<dbReference type="SUPFAM" id="SSF47413">
    <property type="entry name" value="lambda repressor-like DNA-binding domains"/>
    <property type="match status" value="1"/>
</dbReference>
<reference evidence="5 6" key="1">
    <citation type="submission" date="2020-09" db="EMBL/GenBank/DDBJ databases">
        <title>Paenibacillus sp. CAU 1523 isolated from sand of Haeundae Beach.</title>
        <authorList>
            <person name="Kim W."/>
        </authorList>
    </citation>
    <scope>NUCLEOTIDE SEQUENCE [LARGE SCALE GENOMIC DNA]</scope>
    <source>
        <strain evidence="5 6">CAU 1523</strain>
    </source>
</reference>
<evidence type="ECO:0000256" key="3">
    <source>
        <dbReference type="ARBA" id="ARBA00023163"/>
    </source>
</evidence>
<dbReference type="GO" id="GO:0003677">
    <property type="term" value="F:DNA binding"/>
    <property type="evidence" value="ECO:0007669"/>
    <property type="project" value="UniProtKB-KW"/>
</dbReference>
<evidence type="ECO:0000313" key="6">
    <source>
        <dbReference type="Proteomes" id="UP000634529"/>
    </source>
</evidence>
<dbReference type="PANTHER" id="PTHR30146:SF109">
    <property type="entry name" value="HTH-TYPE TRANSCRIPTIONAL REGULATOR GALS"/>
    <property type="match status" value="1"/>
</dbReference>
<accession>A0ABR9ASB2</accession>
<keyword evidence="3" id="KW-0804">Transcription</keyword>
<evidence type="ECO:0000256" key="1">
    <source>
        <dbReference type="ARBA" id="ARBA00023015"/>
    </source>
</evidence>
<name>A0ABR9ASB2_9BACL</name>
<dbReference type="SMART" id="SM00354">
    <property type="entry name" value="HTH_LACI"/>
    <property type="match status" value="1"/>
</dbReference>
<evidence type="ECO:0000259" key="4">
    <source>
        <dbReference type="PROSITE" id="PS50932"/>
    </source>
</evidence>
<gene>
    <name evidence="5" type="ORF">IFO66_01645</name>
</gene>
<protein>
    <submittedName>
        <fullName evidence="5">LacI family DNA-binding transcriptional regulator</fullName>
    </submittedName>
</protein>